<feature type="transmembrane region" description="Helical" evidence="1">
    <location>
        <begin position="12"/>
        <end position="32"/>
    </location>
</feature>
<evidence type="ECO:0000256" key="1">
    <source>
        <dbReference type="SAM" id="Phobius"/>
    </source>
</evidence>
<sequence length="106" mass="12044">MNSILKDKRNLFYFLLLFLIIILTTVAFYGLFKPLPEGVSFEGEEHTIADAQFTMTSPTRMKTVNGFTINLFTMRLLKSSTEQKAICFWICSCLTPTMTETTICPG</sequence>
<gene>
    <name evidence="2" type="ORF">EBO34_11520</name>
</gene>
<evidence type="ECO:0000313" key="3">
    <source>
        <dbReference type="Proteomes" id="UP000278746"/>
    </source>
</evidence>
<protein>
    <submittedName>
        <fullName evidence="2">Uncharacterized protein</fullName>
    </submittedName>
</protein>
<dbReference type="EMBL" id="RHIB01000001">
    <property type="protein sequence ID" value="RNA70517.1"/>
    <property type="molecule type" value="Genomic_DNA"/>
</dbReference>
<dbReference type="AlphaFoldDB" id="A0A3M7TY54"/>
<accession>A0A3M7TY54</accession>
<evidence type="ECO:0000313" key="2">
    <source>
        <dbReference type="EMBL" id="RNA70517.1"/>
    </source>
</evidence>
<keyword evidence="3" id="KW-1185">Reference proteome</keyword>
<organism evidence="2 3">
    <name type="scientific">Alteribacter keqinensis</name>
    <dbReference type="NCBI Taxonomy" id="2483800"/>
    <lineage>
        <taxon>Bacteria</taxon>
        <taxon>Bacillati</taxon>
        <taxon>Bacillota</taxon>
        <taxon>Bacilli</taxon>
        <taxon>Bacillales</taxon>
        <taxon>Bacillaceae</taxon>
        <taxon>Alteribacter</taxon>
    </lineage>
</organism>
<proteinExistence type="predicted"/>
<reference evidence="2 3" key="1">
    <citation type="submission" date="2018-10" db="EMBL/GenBank/DDBJ databases">
        <title>Bacillus Keqinensis sp. nov., a moderately halophilic bacterium isolated from a saline-alkaline lake.</title>
        <authorList>
            <person name="Wang H."/>
        </authorList>
    </citation>
    <scope>NUCLEOTIDE SEQUENCE [LARGE SCALE GENOMIC DNA]</scope>
    <source>
        <strain evidence="2 3">KQ-3</strain>
    </source>
</reference>
<comment type="caution">
    <text evidence="2">The sequence shown here is derived from an EMBL/GenBank/DDBJ whole genome shotgun (WGS) entry which is preliminary data.</text>
</comment>
<name>A0A3M7TY54_9BACI</name>
<dbReference type="OrthoDB" id="92272at2"/>
<keyword evidence="1" id="KW-1133">Transmembrane helix</keyword>
<dbReference type="Proteomes" id="UP000278746">
    <property type="component" value="Unassembled WGS sequence"/>
</dbReference>
<keyword evidence="1" id="KW-0812">Transmembrane</keyword>
<dbReference type="RefSeq" id="WP_122898390.1">
    <property type="nucleotide sequence ID" value="NZ_RHIB01000001.1"/>
</dbReference>
<keyword evidence="1" id="KW-0472">Membrane</keyword>